<dbReference type="EMBL" id="MIJY01000005">
    <property type="protein sequence ID" value="OEG18724.1"/>
    <property type="molecule type" value="Genomic_DNA"/>
</dbReference>
<dbReference type="AlphaFoldDB" id="A0A1E5H1F2"/>
<organism evidence="1 2">
    <name type="scientific">Enterococcus termitis</name>
    <dbReference type="NCBI Taxonomy" id="332950"/>
    <lineage>
        <taxon>Bacteria</taxon>
        <taxon>Bacillati</taxon>
        <taxon>Bacillota</taxon>
        <taxon>Bacilli</taxon>
        <taxon>Lactobacillales</taxon>
        <taxon>Enterococcaceae</taxon>
        <taxon>Enterococcus</taxon>
    </lineage>
</organism>
<reference evidence="2" key="1">
    <citation type="submission" date="2016-09" db="EMBL/GenBank/DDBJ databases">
        <authorList>
            <person name="Gulvik C.A."/>
        </authorList>
    </citation>
    <scope>NUCLEOTIDE SEQUENCE [LARGE SCALE GENOMIC DNA]</scope>
    <source>
        <strain evidence="2">LMG 8895</strain>
    </source>
</reference>
<dbReference type="Proteomes" id="UP000095094">
    <property type="component" value="Unassembled WGS sequence"/>
</dbReference>
<evidence type="ECO:0000313" key="1">
    <source>
        <dbReference type="EMBL" id="OEG18724.1"/>
    </source>
</evidence>
<comment type="caution">
    <text evidence="1">The sequence shown here is derived from an EMBL/GenBank/DDBJ whole genome shotgun (WGS) entry which is preliminary data.</text>
</comment>
<sequence length="481" mass="55038">MEKIKKYILLGMFVFTGAVCLFQNDSKISYGADEPESYDYEAPSIINSDDPSTRKAIASRSIESQNISIKYLLIKIKDTSSESLPFPDSEYRIWYTRNVNGINKIFIIHEGVTNNRGEINDVILQNIPSDVTTLNIRMIMGKSTRGYVQNTSNKTYGVVYSLKVPTDRTIDINTSSTFGVTAEQKFYAFLSAKINYYFYDSQRELKDIVDFAKGIDESNIELKYSEPINIIFEKGFETNKGSYYKGSGHNNSNIPEIVIADQVATKDQPEIFKTANIKHNILHEWLHYHMGKNADIQAGAYIGHYGYNSDFRISYKEGICLLFGDMYAYDYHYPYAGYETIIQRLPKAKGRSTNTTVYLVLADLVDTEATKSSDENVSVGRKYRDVKKNGLTDYEERRLNLGLMYNLAMKTKPKTMAQFLTAYQQTYIYNGNESEKQDFKELLEINTLSIKNNNFTLKPDPESNDYSISLTEEDIIAGEKW</sequence>
<protein>
    <submittedName>
        <fullName evidence="1">Uncharacterized protein</fullName>
    </submittedName>
</protein>
<gene>
    <name evidence="1" type="ORF">BCR25_16115</name>
</gene>
<keyword evidence="2" id="KW-1185">Reference proteome</keyword>
<name>A0A1E5H1F2_9ENTE</name>
<dbReference type="OrthoDB" id="2262732at2"/>
<evidence type="ECO:0000313" key="2">
    <source>
        <dbReference type="Proteomes" id="UP000095094"/>
    </source>
</evidence>
<accession>A0A1E5H1F2</accession>
<proteinExistence type="predicted"/>
<dbReference type="RefSeq" id="WP_069662573.1">
    <property type="nucleotide sequence ID" value="NZ_JBHUJJ010000002.1"/>
</dbReference>